<dbReference type="Proteomes" id="UP000318437">
    <property type="component" value="Unassembled WGS sequence"/>
</dbReference>
<dbReference type="EMBL" id="SJPS01000004">
    <property type="protein sequence ID" value="TWU25666.1"/>
    <property type="molecule type" value="Genomic_DNA"/>
</dbReference>
<keyword evidence="8" id="KW-0808">Transferase</keyword>
<evidence type="ECO:0000313" key="8">
    <source>
        <dbReference type="EMBL" id="TWU25666.1"/>
    </source>
</evidence>
<dbReference type="SUPFAM" id="SSF53383">
    <property type="entry name" value="PLP-dependent transferases"/>
    <property type="match status" value="1"/>
</dbReference>
<dbReference type="AlphaFoldDB" id="A0A5C6CRD5"/>
<evidence type="ECO:0000256" key="6">
    <source>
        <dbReference type="RuleBase" id="RU004504"/>
    </source>
</evidence>
<proteinExistence type="inferred from homology"/>
<dbReference type="PANTHER" id="PTHR43586">
    <property type="entry name" value="CYSTEINE DESULFURASE"/>
    <property type="match status" value="1"/>
</dbReference>
<dbReference type="InterPro" id="IPR000192">
    <property type="entry name" value="Aminotrans_V_dom"/>
</dbReference>
<comment type="similarity">
    <text evidence="2">Belongs to the class-V pyridoxal-phosphate-dependent aminotransferase family. Csd subfamily.</text>
</comment>
<reference evidence="8 9" key="1">
    <citation type="submission" date="2019-02" db="EMBL/GenBank/DDBJ databases">
        <title>Deep-cultivation of Planctomycetes and their phenomic and genomic characterization uncovers novel biology.</title>
        <authorList>
            <person name="Wiegand S."/>
            <person name="Jogler M."/>
            <person name="Boedeker C."/>
            <person name="Pinto D."/>
            <person name="Vollmers J."/>
            <person name="Rivas-Marin E."/>
            <person name="Kohn T."/>
            <person name="Peeters S.H."/>
            <person name="Heuer A."/>
            <person name="Rast P."/>
            <person name="Oberbeckmann S."/>
            <person name="Bunk B."/>
            <person name="Jeske O."/>
            <person name="Meyerdierks A."/>
            <person name="Storesund J.E."/>
            <person name="Kallscheuer N."/>
            <person name="Luecker S."/>
            <person name="Lage O.M."/>
            <person name="Pohl T."/>
            <person name="Merkel B.J."/>
            <person name="Hornburger P."/>
            <person name="Mueller R.-W."/>
            <person name="Bruemmer F."/>
            <person name="Labrenz M."/>
            <person name="Spormann A.M."/>
            <person name="Op Den Camp H."/>
            <person name="Overmann J."/>
            <person name="Amann R."/>
            <person name="Jetten M.S.M."/>
            <person name="Mascher T."/>
            <person name="Medema M.H."/>
            <person name="Devos D.P."/>
            <person name="Kaster A.-K."/>
            <person name="Ovreas L."/>
            <person name="Rohde M."/>
            <person name="Galperin M.Y."/>
            <person name="Jogler C."/>
        </authorList>
    </citation>
    <scope>NUCLEOTIDE SEQUENCE [LARGE SCALE GENOMIC DNA]</scope>
    <source>
        <strain evidence="8 9">Pla144</strain>
    </source>
</reference>
<evidence type="ECO:0000313" key="9">
    <source>
        <dbReference type="Proteomes" id="UP000318437"/>
    </source>
</evidence>
<evidence type="ECO:0000256" key="5">
    <source>
        <dbReference type="ARBA" id="ARBA00050776"/>
    </source>
</evidence>
<feature type="domain" description="Aminotransferase class V" evidence="7">
    <location>
        <begin position="2"/>
        <end position="357"/>
    </location>
</feature>
<protein>
    <recommendedName>
        <fullName evidence="3">cysteine desulfurase</fullName>
        <ecNumber evidence="3">2.8.1.7</ecNumber>
    </recommendedName>
</protein>
<gene>
    <name evidence="8" type="primary">csd_2</name>
    <name evidence="8" type="ORF">Pla144_28750</name>
</gene>
<comment type="cofactor">
    <cofactor evidence="1 6">
        <name>pyridoxal 5'-phosphate</name>
        <dbReference type="ChEBI" id="CHEBI:597326"/>
    </cofactor>
</comment>
<dbReference type="InterPro" id="IPR015422">
    <property type="entry name" value="PyrdxlP-dep_Trfase_small"/>
</dbReference>
<dbReference type="PROSITE" id="PS00595">
    <property type="entry name" value="AA_TRANSFER_CLASS_5"/>
    <property type="match status" value="1"/>
</dbReference>
<dbReference type="InterPro" id="IPR015424">
    <property type="entry name" value="PyrdxlP-dep_Trfase"/>
</dbReference>
<dbReference type="EC" id="2.8.1.7" evidence="3"/>
<evidence type="ECO:0000256" key="4">
    <source>
        <dbReference type="ARBA" id="ARBA00022898"/>
    </source>
</evidence>
<name>A0A5C6CRD5_9BACT</name>
<dbReference type="Gene3D" id="3.40.640.10">
    <property type="entry name" value="Type I PLP-dependent aspartate aminotransferase-like (Major domain)"/>
    <property type="match status" value="1"/>
</dbReference>
<dbReference type="InterPro" id="IPR015421">
    <property type="entry name" value="PyrdxlP-dep_Trfase_major"/>
</dbReference>
<dbReference type="InterPro" id="IPR016454">
    <property type="entry name" value="Cysteine_dSase"/>
</dbReference>
<dbReference type="InterPro" id="IPR020578">
    <property type="entry name" value="Aminotrans_V_PyrdxlP_BS"/>
</dbReference>
<evidence type="ECO:0000256" key="3">
    <source>
        <dbReference type="ARBA" id="ARBA00012239"/>
    </source>
</evidence>
<dbReference type="GO" id="GO:0031071">
    <property type="term" value="F:cysteine desulfurase activity"/>
    <property type="evidence" value="ECO:0007669"/>
    <property type="project" value="UniProtKB-EC"/>
</dbReference>
<evidence type="ECO:0000256" key="2">
    <source>
        <dbReference type="ARBA" id="ARBA00010447"/>
    </source>
</evidence>
<keyword evidence="4" id="KW-0663">Pyridoxal phosphate</keyword>
<dbReference type="Pfam" id="PF00266">
    <property type="entry name" value="Aminotran_5"/>
    <property type="match status" value="1"/>
</dbReference>
<sequence>MCVYEALDSYQREIGAPYGRSGYRAAEEAQRLVVSARRKVAEIVGIQNPNHLAFTANGTDALNTSILGILRPGDHVVTTVCEHNSVVRPLIYLADEHQVEVSYVTCDVAGYVSPDDILKELRPNTRLVVVIHASNVTGAIQPIAEIGNRVRTHGAYYLVDAAQSLGHVPLDWNACHVDLLAASGHKGLLGPLGTGVLCLGERVLDELQPLRRGGTGTESDDERQPAELPERFEAGNLNVPALAGLAAAAEYLQQHSIEAIQLHHHQLSERLLAGLESLPGITIHGPRSDQPRTSVVSFTCAGYDPQELAALLEMAAGIECRAGLHCAPRMHRALGTLAGGGTIRLSPGWATTREEIDTTISALEHLLASPVK</sequence>
<comment type="caution">
    <text evidence="8">The sequence shown here is derived from an EMBL/GenBank/DDBJ whole genome shotgun (WGS) entry which is preliminary data.</text>
</comment>
<dbReference type="PIRSF" id="PIRSF005572">
    <property type="entry name" value="NifS"/>
    <property type="match status" value="1"/>
</dbReference>
<dbReference type="PANTHER" id="PTHR43586:SF4">
    <property type="entry name" value="ISOPENICILLIN N EPIMERASE"/>
    <property type="match status" value="1"/>
</dbReference>
<evidence type="ECO:0000256" key="1">
    <source>
        <dbReference type="ARBA" id="ARBA00001933"/>
    </source>
</evidence>
<dbReference type="Gene3D" id="3.90.1150.10">
    <property type="entry name" value="Aspartate Aminotransferase, domain 1"/>
    <property type="match status" value="1"/>
</dbReference>
<dbReference type="OrthoDB" id="9804366at2"/>
<accession>A0A5C6CRD5</accession>
<comment type="catalytic activity">
    <reaction evidence="5">
        <text>(sulfur carrier)-H + L-cysteine = (sulfur carrier)-SH + L-alanine</text>
        <dbReference type="Rhea" id="RHEA:43892"/>
        <dbReference type="Rhea" id="RHEA-COMP:14737"/>
        <dbReference type="Rhea" id="RHEA-COMP:14739"/>
        <dbReference type="ChEBI" id="CHEBI:29917"/>
        <dbReference type="ChEBI" id="CHEBI:35235"/>
        <dbReference type="ChEBI" id="CHEBI:57972"/>
        <dbReference type="ChEBI" id="CHEBI:64428"/>
        <dbReference type="EC" id="2.8.1.7"/>
    </reaction>
</comment>
<keyword evidence="9" id="KW-1185">Reference proteome</keyword>
<organism evidence="8 9">
    <name type="scientific">Bythopirellula polymerisocia</name>
    <dbReference type="NCBI Taxonomy" id="2528003"/>
    <lineage>
        <taxon>Bacteria</taxon>
        <taxon>Pseudomonadati</taxon>
        <taxon>Planctomycetota</taxon>
        <taxon>Planctomycetia</taxon>
        <taxon>Pirellulales</taxon>
        <taxon>Lacipirellulaceae</taxon>
        <taxon>Bythopirellula</taxon>
    </lineage>
</organism>
<evidence type="ECO:0000259" key="7">
    <source>
        <dbReference type="Pfam" id="PF00266"/>
    </source>
</evidence>